<dbReference type="STRING" id="420998.JDO7802_01755"/>
<dbReference type="PANTHER" id="PTHR47506">
    <property type="entry name" value="TRANSCRIPTIONAL REGULATORY PROTEIN"/>
    <property type="match status" value="1"/>
</dbReference>
<dbReference type="RefSeq" id="WP_055084554.1">
    <property type="nucleotide sequence ID" value="NZ_CXSU01000011.1"/>
</dbReference>
<dbReference type="GO" id="GO:0003677">
    <property type="term" value="F:DNA binding"/>
    <property type="evidence" value="ECO:0007669"/>
    <property type="project" value="UniProtKB-KW"/>
</dbReference>
<evidence type="ECO:0000313" key="5">
    <source>
        <dbReference type="EMBL" id="CTQ49739.1"/>
    </source>
</evidence>
<accession>A0A0M6YIY2</accession>
<keyword evidence="3" id="KW-0804">Transcription</keyword>
<dbReference type="InterPro" id="IPR009057">
    <property type="entry name" value="Homeodomain-like_sf"/>
</dbReference>
<organism evidence="5 6">
    <name type="scientific">Jannaschia donghaensis</name>
    <dbReference type="NCBI Taxonomy" id="420998"/>
    <lineage>
        <taxon>Bacteria</taxon>
        <taxon>Pseudomonadati</taxon>
        <taxon>Pseudomonadota</taxon>
        <taxon>Alphaproteobacteria</taxon>
        <taxon>Rhodobacterales</taxon>
        <taxon>Roseobacteraceae</taxon>
        <taxon>Jannaschia</taxon>
    </lineage>
</organism>
<keyword evidence="6" id="KW-1185">Reference proteome</keyword>
<reference evidence="5 6" key="1">
    <citation type="submission" date="2015-07" db="EMBL/GenBank/DDBJ databases">
        <authorList>
            <person name="Noorani M."/>
        </authorList>
    </citation>
    <scope>NUCLEOTIDE SEQUENCE [LARGE SCALE GENOMIC DNA]</scope>
    <source>
        <strain evidence="5 6">CECT 7802</strain>
    </source>
</reference>
<keyword evidence="1" id="KW-0805">Transcription regulation</keyword>
<dbReference type="AlphaFoldDB" id="A0A0M6YIY2"/>
<gene>
    <name evidence="5" type="primary">bdcR</name>
    <name evidence="5" type="ORF">JDO7802_01755</name>
</gene>
<proteinExistence type="predicted"/>
<evidence type="ECO:0000256" key="2">
    <source>
        <dbReference type="ARBA" id="ARBA00023125"/>
    </source>
</evidence>
<keyword evidence="2" id="KW-0238">DNA-binding</keyword>
<dbReference type="SUPFAM" id="SSF48498">
    <property type="entry name" value="Tetracyclin repressor-like, C-terminal domain"/>
    <property type="match status" value="1"/>
</dbReference>
<feature type="domain" description="HTH tetR-type" evidence="4">
    <location>
        <begin position="20"/>
        <end position="64"/>
    </location>
</feature>
<dbReference type="Pfam" id="PF00440">
    <property type="entry name" value="TetR_N"/>
    <property type="match status" value="1"/>
</dbReference>
<dbReference type="InterPro" id="IPR036271">
    <property type="entry name" value="Tet_transcr_reg_TetR-rel_C_sf"/>
</dbReference>
<dbReference type="Gene3D" id="1.10.357.10">
    <property type="entry name" value="Tetracycline Repressor, domain 2"/>
    <property type="match status" value="1"/>
</dbReference>
<protein>
    <submittedName>
        <fullName evidence="5">HTH-type transcriptional repressor BdcR</fullName>
    </submittedName>
</protein>
<evidence type="ECO:0000313" key="6">
    <source>
        <dbReference type="Proteomes" id="UP000049222"/>
    </source>
</evidence>
<dbReference type="InterPro" id="IPR001647">
    <property type="entry name" value="HTH_TetR"/>
</dbReference>
<dbReference type="OrthoDB" id="9779746at2"/>
<dbReference type="PANTHER" id="PTHR47506:SF1">
    <property type="entry name" value="HTH-TYPE TRANSCRIPTIONAL REGULATOR YJDC"/>
    <property type="match status" value="1"/>
</dbReference>
<dbReference type="Proteomes" id="UP000049222">
    <property type="component" value="Unassembled WGS sequence"/>
</dbReference>
<dbReference type="Gene3D" id="1.10.10.60">
    <property type="entry name" value="Homeodomain-like"/>
    <property type="match status" value="1"/>
</dbReference>
<evidence type="ECO:0000259" key="4">
    <source>
        <dbReference type="Pfam" id="PF00440"/>
    </source>
</evidence>
<dbReference type="EMBL" id="CXSU01000011">
    <property type="protein sequence ID" value="CTQ49739.1"/>
    <property type="molecule type" value="Genomic_DNA"/>
</dbReference>
<dbReference type="SUPFAM" id="SSF46689">
    <property type="entry name" value="Homeodomain-like"/>
    <property type="match status" value="1"/>
</dbReference>
<evidence type="ECO:0000256" key="3">
    <source>
        <dbReference type="ARBA" id="ARBA00023163"/>
    </source>
</evidence>
<sequence length="188" mass="19663">MIATERKRGRPRAFDAETGLDIALRAFAQRGFDAVGVADLCALMGVKPPSLYAAYGSKRDLFDRAVARYGAGTAAVYDAAIAQATDLPDLRRRVLTAALDLYLRDAGLGCLVISTLSSTADPDLRDALSDLVAARRAGMIARAIALGATRPEAEAEVMAISVAMMGLSAAARAGLGAEPLRAALDRLI</sequence>
<evidence type="ECO:0000256" key="1">
    <source>
        <dbReference type="ARBA" id="ARBA00023015"/>
    </source>
</evidence>
<name>A0A0M6YIY2_9RHOB</name>